<sequence>MPHRRTLLALGAGLPLTGCSATDLANALTPTRDVTREEGIAYGPLPRQRMDLYRPASLPETAPLLIFLHGGGWRDGARGEYRFVALPLARMGCLVAVPDYRLWPEVAFPDFVTDTARAVRVLAAREPRRRLVLMGHSAGAFNAACVALDPAWGVQPSVGGFIGLAGPYDFGAHEVTPPQIFPQPRIQAAPTPLRAGQTPPLLLLHGEADTIVGPYHSRIMAERARAAGVPARHVTWPGMGHVGVLAALAEPLRALGLAEEGVREEVARFLRA</sequence>
<name>A0ABZ0PKB8_9PROT</name>
<dbReference type="Proteomes" id="UP001305521">
    <property type="component" value="Chromosome"/>
</dbReference>
<keyword evidence="4" id="KW-1185">Reference proteome</keyword>
<dbReference type="Gene3D" id="3.40.50.1820">
    <property type="entry name" value="alpha/beta hydrolase"/>
    <property type="match status" value="1"/>
</dbReference>
<keyword evidence="1 3" id="KW-0378">Hydrolase</keyword>
<dbReference type="EMBL" id="CP137852">
    <property type="protein sequence ID" value="WPB86179.1"/>
    <property type="molecule type" value="Genomic_DNA"/>
</dbReference>
<dbReference type="InterPro" id="IPR029058">
    <property type="entry name" value="AB_hydrolase_fold"/>
</dbReference>
<accession>A0ABZ0PKB8</accession>
<dbReference type="InterPro" id="IPR049492">
    <property type="entry name" value="BD-FAE-like_dom"/>
</dbReference>
<dbReference type="InterPro" id="IPR050300">
    <property type="entry name" value="GDXG_lipolytic_enzyme"/>
</dbReference>
<reference evidence="3 4" key="1">
    <citation type="submission" date="2023-11" db="EMBL/GenBank/DDBJ databases">
        <title>Arctic aerobic anoxygenic photoheterotroph Sediminicoccus rosea KRV36 adapts its photosynthesis to long days of polar summer.</title>
        <authorList>
            <person name="Tomasch J."/>
            <person name="Kopejtka K."/>
            <person name="Bily T."/>
            <person name="Gardiner A.T."/>
            <person name="Gardian Z."/>
            <person name="Shivaramu S."/>
            <person name="Koblizek M."/>
            <person name="Engelhardt F."/>
            <person name="Kaftan D."/>
        </authorList>
    </citation>
    <scope>NUCLEOTIDE SEQUENCE [LARGE SCALE GENOMIC DNA]</scope>
    <source>
        <strain evidence="3 4">R-30</strain>
    </source>
</reference>
<evidence type="ECO:0000259" key="2">
    <source>
        <dbReference type="Pfam" id="PF20434"/>
    </source>
</evidence>
<dbReference type="RefSeq" id="WP_318650152.1">
    <property type="nucleotide sequence ID" value="NZ_CP137852.1"/>
</dbReference>
<gene>
    <name evidence="3" type="ORF">R9Z33_04740</name>
</gene>
<evidence type="ECO:0000256" key="1">
    <source>
        <dbReference type="ARBA" id="ARBA00022801"/>
    </source>
</evidence>
<dbReference type="PANTHER" id="PTHR48081:SF33">
    <property type="entry name" value="KYNURENINE FORMAMIDASE"/>
    <property type="match status" value="1"/>
</dbReference>
<dbReference type="Pfam" id="PF20434">
    <property type="entry name" value="BD-FAE"/>
    <property type="match status" value="1"/>
</dbReference>
<evidence type="ECO:0000313" key="3">
    <source>
        <dbReference type="EMBL" id="WPB86179.1"/>
    </source>
</evidence>
<proteinExistence type="predicted"/>
<dbReference type="PANTHER" id="PTHR48081">
    <property type="entry name" value="AB HYDROLASE SUPERFAMILY PROTEIN C4A8.06C"/>
    <property type="match status" value="1"/>
</dbReference>
<feature type="domain" description="BD-FAE-like" evidence="2">
    <location>
        <begin position="50"/>
        <end position="148"/>
    </location>
</feature>
<dbReference type="SUPFAM" id="SSF53474">
    <property type="entry name" value="alpha/beta-Hydrolases"/>
    <property type="match status" value="1"/>
</dbReference>
<organism evidence="3 4">
    <name type="scientific">Sediminicoccus rosea</name>
    <dbReference type="NCBI Taxonomy" id="1225128"/>
    <lineage>
        <taxon>Bacteria</taxon>
        <taxon>Pseudomonadati</taxon>
        <taxon>Pseudomonadota</taxon>
        <taxon>Alphaproteobacteria</taxon>
        <taxon>Acetobacterales</taxon>
        <taxon>Roseomonadaceae</taxon>
        <taxon>Sediminicoccus</taxon>
    </lineage>
</organism>
<dbReference type="GO" id="GO:0016787">
    <property type="term" value="F:hydrolase activity"/>
    <property type="evidence" value="ECO:0007669"/>
    <property type="project" value="UniProtKB-KW"/>
</dbReference>
<evidence type="ECO:0000313" key="4">
    <source>
        <dbReference type="Proteomes" id="UP001305521"/>
    </source>
</evidence>
<protein>
    <submittedName>
        <fullName evidence="3">Alpha/beta hydrolase</fullName>
    </submittedName>
</protein>